<protein>
    <submittedName>
        <fullName evidence="3">IS110 family transposase</fullName>
    </submittedName>
</protein>
<dbReference type="RefSeq" id="WP_273632931.1">
    <property type="nucleotide sequence ID" value="NZ_CP117167.1"/>
</dbReference>
<dbReference type="Pfam" id="PF01548">
    <property type="entry name" value="DEDD_Tnp_IS110"/>
    <property type="match status" value="1"/>
</dbReference>
<dbReference type="InterPro" id="IPR002525">
    <property type="entry name" value="Transp_IS110-like_N"/>
</dbReference>
<dbReference type="Pfam" id="PF02371">
    <property type="entry name" value="Transposase_20"/>
    <property type="match status" value="1"/>
</dbReference>
<gene>
    <name evidence="3" type="ORF">PQO05_10860</name>
</gene>
<evidence type="ECO:0000313" key="4">
    <source>
        <dbReference type="Proteomes" id="UP001216139"/>
    </source>
</evidence>
<keyword evidence="4" id="KW-1185">Reference proteome</keyword>
<dbReference type="Proteomes" id="UP001216139">
    <property type="component" value="Chromosome"/>
</dbReference>
<feature type="domain" description="Transposase IS116/IS110/IS902 C-terminal" evidence="2">
    <location>
        <begin position="210"/>
        <end position="294"/>
    </location>
</feature>
<sequence length="341" mass="38800">MNRPKKYTYFIGIDVSRNKLDFAIMRVAELLFHKEIKNEVTEIKGLVLELKKLPKFVISKAVFGLEHTGVYGNHLLLVLKKLKANIVYENPVHIRNSLGNIRGKYDKIDAIRIAQYLYKNREQFKLWQPKRPVVQELAHLSALRNKLITLGKSLNTPLNEDALFVNKRIITQSKALCSDSFYALTTDLEKVDNTIAGLIKSDDNLNRLHRLITSVPSVGTVTAVQIIITTNEFQDINNPKKFACYAGVVPFKNDSGKIEGRSKLSNIANKRVKTLLHTCALGAMRYVPDLKAYYVQKTKTEGKPKMAVLNAIRNKLVHRIFACVNDNRLYQSDYQRANEGT</sequence>
<dbReference type="InterPro" id="IPR003346">
    <property type="entry name" value="Transposase_20"/>
</dbReference>
<dbReference type="PANTHER" id="PTHR33055">
    <property type="entry name" value="TRANSPOSASE FOR INSERTION SEQUENCE ELEMENT IS1111A"/>
    <property type="match status" value="1"/>
</dbReference>
<name>A0ABY7TDI5_9SPHI</name>
<dbReference type="PANTHER" id="PTHR33055:SF3">
    <property type="entry name" value="PUTATIVE TRANSPOSASE FOR IS117-RELATED"/>
    <property type="match status" value="1"/>
</dbReference>
<evidence type="ECO:0000313" key="3">
    <source>
        <dbReference type="EMBL" id="WCT14432.1"/>
    </source>
</evidence>
<organism evidence="3 4">
    <name type="scientific">Mucilaginibacter jinjuensis</name>
    <dbReference type="NCBI Taxonomy" id="1176721"/>
    <lineage>
        <taxon>Bacteria</taxon>
        <taxon>Pseudomonadati</taxon>
        <taxon>Bacteroidota</taxon>
        <taxon>Sphingobacteriia</taxon>
        <taxon>Sphingobacteriales</taxon>
        <taxon>Sphingobacteriaceae</taxon>
        <taxon>Mucilaginibacter</taxon>
    </lineage>
</organism>
<feature type="domain" description="Transposase IS110-like N-terminal" evidence="1">
    <location>
        <begin position="11"/>
        <end position="149"/>
    </location>
</feature>
<dbReference type="EMBL" id="CP117167">
    <property type="protein sequence ID" value="WCT14432.1"/>
    <property type="molecule type" value="Genomic_DNA"/>
</dbReference>
<evidence type="ECO:0000259" key="2">
    <source>
        <dbReference type="Pfam" id="PF02371"/>
    </source>
</evidence>
<evidence type="ECO:0000259" key="1">
    <source>
        <dbReference type="Pfam" id="PF01548"/>
    </source>
</evidence>
<reference evidence="3 4" key="1">
    <citation type="submission" date="2023-02" db="EMBL/GenBank/DDBJ databases">
        <title>Genome sequence of Mucilaginibacter jinjuensis strain KACC 16571.</title>
        <authorList>
            <person name="Kim S."/>
            <person name="Heo J."/>
            <person name="Kwon S.-W."/>
        </authorList>
    </citation>
    <scope>NUCLEOTIDE SEQUENCE [LARGE SCALE GENOMIC DNA]</scope>
    <source>
        <strain evidence="3 4">KACC 16571</strain>
    </source>
</reference>
<proteinExistence type="predicted"/>
<dbReference type="NCBIfam" id="NF033542">
    <property type="entry name" value="transpos_IS110"/>
    <property type="match status" value="1"/>
</dbReference>
<accession>A0ABY7TDI5</accession>
<dbReference type="InterPro" id="IPR047650">
    <property type="entry name" value="Transpos_IS110"/>
</dbReference>